<dbReference type="PANTHER" id="PTHR43267">
    <property type="entry name" value="TRNA THREONYLCARBAMOYLADENOSINE DEHYDRATASE"/>
    <property type="match status" value="1"/>
</dbReference>
<dbReference type="GO" id="GO:0008641">
    <property type="term" value="F:ubiquitin-like modifier activating enzyme activity"/>
    <property type="evidence" value="ECO:0007669"/>
    <property type="project" value="InterPro"/>
</dbReference>
<keyword evidence="3" id="KW-1185">Reference proteome</keyword>
<proteinExistence type="predicted"/>
<keyword evidence="2" id="KW-0548">Nucleotidyltransferase</keyword>
<dbReference type="SUPFAM" id="SSF69572">
    <property type="entry name" value="Activating enzymes of the ubiquitin-like proteins"/>
    <property type="match status" value="1"/>
</dbReference>
<dbReference type="EMBL" id="JACIGE010000001">
    <property type="protein sequence ID" value="MBB4245656.1"/>
    <property type="molecule type" value="Genomic_DNA"/>
</dbReference>
<comment type="caution">
    <text evidence="2">The sequence shown here is derived from an EMBL/GenBank/DDBJ whole genome shotgun (WGS) entry which is preliminary data.</text>
</comment>
<reference evidence="2 3" key="1">
    <citation type="submission" date="2020-08" db="EMBL/GenBank/DDBJ databases">
        <title>Genome sequencing of Purple Non-Sulfur Bacteria from various extreme environments.</title>
        <authorList>
            <person name="Mayer M."/>
        </authorList>
    </citation>
    <scope>NUCLEOTIDE SEQUENCE [LARGE SCALE GENOMIC DNA]</scope>
    <source>
        <strain evidence="2 3">2761</strain>
    </source>
</reference>
<dbReference type="GO" id="GO:0061503">
    <property type="term" value="F:tRNA threonylcarbamoyladenosine dehydratase"/>
    <property type="evidence" value="ECO:0007669"/>
    <property type="project" value="TreeGrafter"/>
</dbReference>
<evidence type="ECO:0000313" key="3">
    <source>
        <dbReference type="Proteomes" id="UP000587070"/>
    </source>
</evidence>
<dbReference type="InterPro" id="IPR035985">
    <property type="entry name" value="Ubiquitin-activating_enz"/>
</dbReference>
<dbReference type="AlphaFoldDB" id="A0A840G132"/>
<dbReference type="PANTHER" id="PTHR43267:SF1">
    <property type="entry name" value="TRNA THREONYLCARBAMOYLADENOSINE DEHYDRATASE"/>
    <property type="match status" value="1"/>
</dbReference>
<dbReference type="GO" id="GO:0061504">
    <property type="term" value="P:cyclic threonylcarbamoyladenosine biosynthetic process"/>
    <property type="evidence" value="ECO:0007669"/>
    <property type="project" value="TreeGrafter"/>
</dbReference>
<organism evidence="2 3">
    <name type="scientific">Rhodocyclus tenuis</name>
    <name type="common">Rhodospirillum tenue</name>
    <dbReference type="NCBI Taxonomy" id="1066"/>
    <lineage>
        <taxon>Bacteria</taxon>
        <taxon>Pseudomonadati</taxon>
        <taxon>Pseudomonadota</taxon>
        <taxon>Betaproteobacteria</taxon>
        <taxon>Rhodocyclales</taxon>
        <taxon>Rhodocyclaceae</taxon>
        <taxon>Rhodocyclus</taxon>
    </lineage>
</organism>
<dbReference type="InterPro" id="IPR000594">
    <property type="entry name" value="ThiF_NAD_FAD-bd"/>
</dbReference>
<accession>A0A840G132</accession>
<protein>
    <submittedName>
        <fullName evidence="2">Molybdopterin/thiamine biosynthesis adenylyltransferase</fullName>
    </submittedName>
</protein>
<sequence>MSLDVTSLRNDCPDLLPEPLSRARGATAYRLKPPSFPWGRDFAWAELVLPHGFPDHAVAKIMLSPDAVLRIPHVEDSGALCIEGDPGPGFGYSANDRALLLLLAYQEKFLGPWLAGALDGDFSTEPLNYWYIKVAQARSHADPVRAVWAIDECPTRPQVREGLLVLPSRIVIAGDRDMPITGRVINSLGAARASQQIRVLIADIPLSHPLTPATWPRTAADLDQLLNGRLRPAQRASFRHPLRRRGGSVHRIVLLRHSTCAFAYLLPGGPATVIELERGKKTYPPLSAPLPLRVHRLDPAWTVGRDQHPEVAHRQTQHVLVLGAGALGSPVVEYLAKAGVGYITLVDGDNLAPANIGRHLLGADTIGQDKAEAVARQVNAAQPASHVTPMVMSAGKWLDNNTLAGVDLVLDLTGEPDVRWQVEQARRLHPCPLLIGWMEPYVAAAHVCSLPFDTLWLQGNEDLMGKLGAVDWPDDVIRQEPGCSSRFQSYTAAAAAYAVALVAENALKMVDGALPEPRLISWVRGQHYLNAQRSDLTLRDWAIPAAPHDGLMIERSFP</sequence>
<gene>
    <name evidence="2" type="ORF">GGD90_000005</name>
</gene>
<dbReference type="GO" id="GO:0016779">
    <property type="term" value="F:nucleotidyltransferase activity"/>
    <property type="evidence" value="ECO:0007669"/>
    <property type="project" value="UniProtKB-KW"/>
</dbReference>
<name>A0A840G132_RHOTE</name>
<dbReference type="Pfam" id="PF00899">
    <property type="entry name" value="ThiF"/>
    <property type="match status" value="1"/>
</dbReference>
<dbReference type="Proteomes" id="UP000587070">
    <property type="component" value="Unassembled WGS sequence"/>
</dbReference>
<evidence type="ECO:0000313" key="2">
    <source>
        <dbReference type="EMBL" id="MBB4245656.1"/>
    </source>
</evidence>
<dbReference type="InterPro" id="IPR045886">
    <property type="entry name" value="ThiF/MoeB/HesA"/>
</dbReference>
<dbReference type="Gene3D" id="3.40.50.720">
    <property type="entry name" value="NAD(P)-binding Rossmann-like Domain"/>
    <property type="match status" value="1"/>
</dbReference>
<feature type="domain" description="THIF-type NAD/FAD binding fold" evidence="1">
    <location>
        <begin position="316"/>
        <end position="513"/>
    </location>
</feature>
<dbReference type="RefSeq" id="WP_228273759.1">
    <property type="nucleotide sequence ID" value="NZ_JACIGE010000001.1"/>
</dbReference>
<keyword evidence="2" id="KW-0808">Transferase</keyword>
<dbReference type="CDD" id="cd01483">
    <property type="entry name" value="E1_enzyme_family"/>
    <property type="match status" value="1"/>
</dbReference>
<evidence type="ECO:0000259" key="1">
    <source>
        <dbReference type="Pfam" id="PF00899"/>
    </source>
</evidence>